<keyword evidence="8" id="KW-0460">Magnesium</keyword>
<feature type="modified residue" description="Phosphohistidine; by HPr" evidence="9">
    <location>
        <position position="77"/>
    </location>
</feature>
<evidence type="ECO:0000313" key="12">
    <source>
        <dbReference type="Proteomes" id="UP000075683"/>
    </source>
</evidence>
<dbReference type="OrthoDB" id="350602at2"/>
<evidence type="ECO:0000313" key="11">
    <source>
        <dbReference type="EMBL" id="KYD08419.1"/>
    </source>
</evidence>
<dbReference type="InterPro" id="IPR003188">
    <property type="entry name" value="PTS_IIA_lac/cel"/>
</dbReference>
<keyword evidence="6" id="KW-0598">Phosphotransferase system</keyword>
<accession>A0A150L8S0</accession>
<evidence type="ECO:0000256" key="5">
    <source>
        <dbReference type="ARBA" id="ARBA00022679"/>
    </source>
</evidence>
<comment type="cofactor">
    <cofactor evidence="8">
        <name>Mg(2+)</name>
        <dbReference type="ChEBI" id="CHEBI:18420"/>
    </cofactor>
    <text evidence="8">Binds 1 Mg(2+) ion per trimer.</text>
</comment>
<dbReference type="EMBL" id="LQYT01000140">
    <property type="protein sequence ID" value="KYD08419.1"/>
    <property type="molecule type" value="Genomic_DNA"/>
</dbReference>
<evidence type="ECO:0000256" key="10">
    <source>
        <dbReference type="SAM" id="Coils"/>
    </source>
</evidence>
<dbReference type="SUPFAM" id="SSF46973">
    <property type="entry name" value="Enzyme IIa from lactose specific PTS, IIa-lac"/>
    <property type="match status" value="1"/>
</dbReference>
<keyword evidence="8" id="KW-0479">Metal-binding</keyword>
<evidence type="ECO:0000256" key="9">
    <source>
        <dbReference type="PROSITE-ProRule" id="PRU00418"/>
    </source>
</evidence>
<evidence type="ECO:0000256" key="1">
    <source>
        <dbReference type="ARBA" id="ARBA00004496"/>
    </source>
</evidence>
<comment type="subcellular location">
    <subcellularLocation>
        <location evidence="1">Cytoplasm</location>
    </subcellularLocation>
</comment>
<evidence type="ECO:0000256" key="3">
    <source>
        <dbReference type="ARBA" id="ARBA00022490"/>
    </source>
</evidence>
<dbReference type="GO" id="GO:0005737">
    <property type="term" value="C:cytoplasm"/>
    <property type="evidence" value="ECO:0007669"/>
    <property type="project" value="UniProtKB-SubCell"/>
</dbReference>
<dbReference type="EC" id="2.7.1.69" evidence="11"/>
<reference evidence="11 12" key="1">
    <citation type="submission" date="2016-01" db="EMBL/GenBank/DDBJ databases">
        <title>Draft Genome Sequences of Seven Thermophilic Sporeformers Isolated from Foods.</title>
        <authorList>
            <person name="Berendsen E.M."/>
            <person name="Wells-Bennik M.H."/>
            <person name="Krawcyk A.O."/>
            <person name="De Jong A."/>
            <person name="Holsappel S."/>
            <person name="Eijlander R.T."/>
            <person name="Kuipers O.P."/>
        </authorList>
    </citation>
    <scope>NUCLEOTIDE SEQUENCE [LARGE SCALE GENOMIC DNA]</scope>
    <source>
        <strain evidence="11 12">B4135</strain>
    </source>
</reference>
<feature type="coiled-coil region" evidence="10">
    <location>
        <begin position="35"/>
        <end position="62"/>
    </location>
</feature>
<dbReference type="InterPro" id="IPR036542">
    <property type="entry name" value="PTS_IIA_lac/cel_sf"/>
</dbReference>
<evidence type="ECO:0000256" key="8">
    <source>
        <dbReference type="PIRSR" id="PIRSR000699-2"/>
    </source>
</evidence>
<feature type="binding site" evidence="8">
    <location>
        <position position="80"/>
    </location>
    <ligand>
        <name>Mg(2+)</name>
        <dbReference type="ChEBI" id="CHEBI:18420"/>
        <note>ligand shared between all trimeric partners</note>
    </ligand>
</feature>
<evidence type="ECO:0000256" key="2">
    <source>
        <dbReference type="ARBA" id="ARBA00022448"/>
    </source>
</evidence>
<dbReference type="PANTHER" id="PTHR34382">
    <property type="entry name" value="PTS SYSTEM N,N'-DIACETYLCHITOBIOSE-SPECIFIC EIIA COMPONENT"/>
    <property type="match status" value="1"/>
</dbReference>
<proteinExistence type="predicted"/>
<dbReference type="GO" id="GO:0009401">
    <property type="term" value="P:phosphoenolpyruvate-dependent sugar phosphotransferase system"/>
    <property type="evidence" value="ECO:0007669"/>
    <property type="project" value="UniProtKB-KW"/>
</dbReference>
<keyword evidence="2" id="KW-0813">Transport</keyword>
<name>A0A150L8S0_9BACI</name>
<keyword evidence="10" id="KW-0175">Coiled coil</keyword>
<dbReference type="Gene3D" id="1.20.58.80">
    <property type="entry name" value="Phosphotransferase system, lactose/cellobiose-type IIA subunit"/>
    <property type="match status" value="1"/>
</dbReference>
<feature type="active site" description="Tele-phosphohistidine intermediate" evidence="7">
    <location>
        <position position="77"/>
    </location>
</feature>
<keyword evidence="3" id="KW-0963">Cytoplasm</keyword>
<protein>
    <submittedName>
        <fullName evidence="11">PTS system, cellobiose-specific IIA component</fullName>
        <ecNumber evidence="11">2.7.1.69</ecNumber>
    </submittedName>
</protein>
<evidence type="ECO:0000256" key="7">
    <source>
        <dbReference type="PIRSR" id="PIRSR000699-1"/>
    </source>
</evidence>
<dbReference type="PROSITE" id="PS51095">
    <property type="entry name" value="PTS_EIIA_TYPE_3"/>
    <property type="match status" value="1"/>
</dbReference>
<dbReference type="STRING" id="301148.B4135_4136"/>
<dbReference type="AlphaFoldDB" id="A0A150L8S0"/>
<dbReference type="PANTHER" id="PTHR34382:SF7">
    <property type="entry name" value="PTS SYSTEM N,N'-DIACETYLCHITOBIOSE-SPECIFIC EIIA COMPONENT"/>
    <property type="match status" value="1"/>
</dbReference>
<organism evidence="11 12">
    <name type="scientific">Caldibacillus debilis</name>
    <dbReference type="NCBI Taxonomy" id="301148"/>
    <lineage>
        <taxon>Bacteria</taxon>
        <taxon>Bacillati</taxon>
        <taxon>Bacillota</taxon>
        <taxon>Bacilli</taxon>
        <taxon>Bacillales</taxon>
        <taxon>Bacillaceae</taxon>
        <taxon>Caldibacillus</taxon>
    </lineage>
</organism>
<comment type="caution">
    <text evidence="11">The sequence shown here is derived from an EMBL/GenBank/DDBJ whole genome shotgun (WGS) entry which is preliminary data.</text>
</comment>
<gene>
    <name evidence="11" type="ORF">B4135_4136</name>
</gene>
<keyword evidence="5 11" id="KW-0808">Transferase</keyword>
<dbReference type="GO" id="GO:0016740">
    <property type="term" value="F:transferase activity"/>
    <property type="evidence" value="ECO:0007669"/>
    <property type="project" value="UniProtKB-KW"/>
</dbReference>
<keyword evidence="4" id="KW-0762">Sugar transport</keyword>
<dbReference type="GO" id="GO:0046872">
    <property type="term" value="F:metal ion binding"/>
    <property type="evidence" value="ECO:0007669"/>
    <property type="project" value="UniProtKB-KW"/>
</dbReference>
<dbReference type="Proteomes" id="UP000075683">
    <property type="component" value="Unassembled WGS sequence"/>
</dbReference>
<dbReference type="CDD" id="cd00215">
    <property type="entry name" value="PTS_IIA_lac"/>
    <property type="match status" value="1"/>
</dbReference>
<dbReference type="PIRSF" id="PIRSF000699">
    <property type="entry name" value="PTS_IILac_III"/>
    <property type="match status" value="1"/>
</dbReference>
<evidence type="ECO:0000256" key="6">
    <source>
        <dbReference type="ARBA" id="ARBA00022683"/>
    </source>
</evidence>
<evidence type="ECO:0000256" key="4">
    <source>
        <dbReference type="ARBA" id="ARBA00022597"/>
    </source>
</evidence>
<dbReference type="PATRIC" id="fig|301148.3.peg.2419"/>
<dbReference type="FunFam" id="1.20.58.80:FF:000001">
    <property type="entry name" value="PTS system, lactose-specific IIa component"/>
    <property type="match status" value="1"/>
</dbReference>
<sequence length="108" mass="12201">MMDRQEETIFQMILHSGNGKSLAMEAISFARMDNFSEAENALKEAEKEINEAHRLQTALIQEEVSGKGIPVSLLMVHAQDHLMTAITVKELANELIRLYRKMNGGEKE</sequence>
<dbReference type="Pfam" id="PF02255">
    <property type="entry name" value="PTS_IIA"/>
    <property type="match status" value="1"/>
</dbReference>